<proteinExistence type="predicted"/>
<dbReference type="Proteomes" id="UP001500603">
    <property type="component" value="Unassembled WGS sequence"/>
</dbReference>
<organism evidence="1 2">
    <name type="scientific">Nocardia callitridis</name>
    <dbReference type="NCBI Taxonomy" id="648753"/>
    <lineage>
        <taxon>Bacteria</taxon>
        <taxon>Bacillati</taxon>
        <taxon>Actinomycetota</taxon>
        <taxon>Actinomycetes</taxon>
        <taxon>Mycobacteriales</taxon>
        <taxon>Nocardiaceae</taxon>
        <taxon>Nocardia</taxon>
    </lineage>
</organism>
<accession>A0ABP9K7S7</accession>
<comment type="caution">
    <text evidence="1">The sequence shown here is derived from an EMBL/GenBank/DDBJ whole genome shotgun (WGS) entry which is preliminary data.</text>
</comment>
<evidence type="ECO:0000313" key="2">
    <source>
        <dbReference type="Proteomes" id="UP001500603"/>
    </source>
</evidence>
<dbReference type="EMBL" id="BAABJM010000002">
    <property type="protein sequence ID" value="GAA5051724.1"/>
    <property type="molecule type" value="Genomic_DNA"/>
</dbReference>
<protein>
    <submittedName>
        <fullName evidence="1">Uncharacterized protein</fullName>
    </submittedName>
</protein>
<gene>
    <name evidence="1" type="ORF">GCM10023318_23390</name>
</gene>
<sequence>MLGAAVIVQVEGRWIGAPVVLDHGDEHRCTAGGVEDSRDVDSRVAATECLTGRQGAGRGVAPFDGGCALAVRQVTAGTEKSISDHSGAVTDPTL</sequence>
<name>A0ABP9K7S7_9NOCA</name>
<reference evidence="2" key="1">
    <citation type="journal article" date="2019" name="Int. J. Syst. Evol. Microbiol.">
        <title>The Global Catalogue of Microorganisms (GCM) 10K type strain sequencing project: providing services to taxonomists for standard genome sequencing and annotation.</title>
        <authorList>
            <consortium name="The Broad Institute Genomics Platform"/>
            <consortium name="The Broad Institute Genome Sequencing Center for Infectious Disease"/>
            <person name="Wu L."/>
            <person name="Ma J."/>
        </authorList>
    </citation>
    <scope>NUCLEOTIDE SEQUENCE [LARGE SCALE GENOMIC DNA]</scope>
    <source>
        <strain evidence="2">JCM 18298</strain>
    </source>
</reference>
<evidence type="ECO:0000313" key="1">
    <source>
        <dbReference type="EMBL" id="GAA5051724.1"/>
    </source>
</evidence>
<keyword evidence="2" id="KW-1185">Reference proteome</keyword>